<dbReference type="Proteomes" id="UP000198716">
    <property type="component" value="Unassembled WGS sequence"/>
</dbReference>
<feature type="compositionally biased region" description="Polar residues" evidence="1">
    <location>
        <begin position="22"/>
        <end position="32"/>
    </location>
</feature>
<reference evidence="3" key="1">
    <citation type="submission" date="2016-10" db="EMBL/GenBank/DDBJ databases">
        <authorList>
            <person name="Varghese N."/>
            <person name="Submissions S."/>
        </authorList>
    </citation>
    <scope>NUCLEOTIDE SEQUENCE [LARGE SCALE GENOMIC DNA]</scope>
    <source>
        <strain evidence="3">DSM 45004</strain>
    </source>
</reference>
<organism evidence="2 3">
    <name type="scientific">Actinopolyspora alba</name>
    <dbReference type="NCBI Taxonomy" id="673379"/>
    <lineage>
        <taxon>Bacteria</taxon>
        <taxon>Bacillati</taxon>
        <taxon>Actinomycetota</taxon>
        <taxon>Actinomycetes</taxon>
        <taxon>Actinopolysporales</taxon>
        <taxon>Actinopolysporaceae</taxon>
        <taxon>Actinopolyspora</taxon>
        <taxon>Actinopolyspora alba group</taxon>
    </lineage>
</organism>
<keyword evidence="3" id="KW-1185">Reference proteome</keyword>
<feature type="compositionally biased region" description="Basic and acidic residues" evidence="1">
    <location>
        <begin position="76"/>
        <end position="94"/>
    </location>
</feature>
<sequence>MAACRNDRYAERSTESDKRTYRSPQRISQRSGCRSAKPHFQETGGGSLPAHPRVLSRGRPGVATARHRAASGESPETFHRATRENRATDSRQQDELVWVSSPSSYGSWEYSPPAFGSLPW</sequence>
<evidence type="ECO:0000256" key="1">
    <source>
        <dbReference type="SAM" id="MobiDB-lite"/>
    </source>
</evidence>
<dbReference type="EMBL" id="FOMZ01000001">
    <property type="protein sequence ID" value="SFD56047.1"/>
    <property type="molecule type" value="Genomic_DNA"/>
</dbReference>
<gene>
    <name evidence="2" type="ORF">SAMN04487819_10110</name>
</gene>
<dbReference type="AlphaFoldDB" id="A0A1I1TBL7"/>
<protein>
    <submittedName>
        <fullName evidence="2">Uncharacterized protein</fullName>
    </submittedName>
</protein>
<feature type="compositionally biased region" description="Basic and acidic residues" evidence="1">
    <location>
        <begin position="1"/>
        <end position="20"/>
    </location>
</feature>
<evidence type="ECO:0000313" key="3">
    <source>
        <dbReference type="Proteomes" id="UP000198716"/>
    </source>
</evidence>
<name>A0A1I1TBL7_9ACTN</name>
<evidence type="ECO:0000313" key="2">
    <source>
        <dbReference type="EMBL" id="SFD56047.1"/>
    </source>
</evidence>
<accession>A0A1I1TBL7</accession>
<feature type="region of interest" description="Disordered" evidence="1">
    <location>
        <begin position="1"/>
        <end position="96"/>
    </location>
</feature>
<proteinExistence type="predicted"/>